<dbReference type="Gene3D" id="3.90.400.10">
    <property type="entry name" value="Oligo-1,6-glucosidase, Domain 2"/>
    <property type="match status" value="1"/>
</dbReference>
<dbReference type="FunFam" id="3.90.400.10:FF:000001">
    <property type="entry name" value="Maltase A3, isoform A"/>
    <property type="match status" value="1"/>
</dbReference>
<keyword evidence="2" id="KW-0472">Membrane</keyword>
<organism evidence="4 5">
    <name type="scientific">Ridgeia piscesae</name>
    <name type="common">Tubeworm</name>
    <dbReference type="NCBI Taxonomy" id="27915"/>
    <lineage>
        <taxon>Eukaryota</taxon>
        <taxon>Metazoa</taxon>
        <taxon>Spiralia</taxon>
        <taxon>Lophotrochozoa</taxon>
        <taxon>Annelida</taxon>
        <taxon>Polychaeta</taxon>
        <taxon>Sedentaria</taxon>
        <taxon>Canalipalpata</taxon>
        <taxon>Sabellida</taxon>
        <taxon>Siboglinidae</taxon>
        <taxon>Ridgeia</taxon>
    </lineage>
</organism>
<dbReference type="InterPro" id="IPR017853">
    <property type="entry name" value="GH"/>
</dbReference>
<dbReference type="Pfam" id="PF00128">
    <property type="entry name" value="Alpha-amylase"/>
    <property type="match status" value="1"/>
</dbReference>
<evidence type="ECO:0000259" key="3">
    <source>
        <dbReference type="SMART" id="SM00642"/>
    </source>
</evidence>
<accession>A0AAD9KMS0</accession>
<keyword evidence="1" id="KW-0325">Glycoprotein</keyword>
<feature type="domain" description="Glycosyl hydrolase family 13 catalytic" evidence="3">
    <location>
        <begin position="123"/>
        <end position="513"/>
    </location>
</feature>
<dbReference type="PANTHER" id="PTHR10357">
    <property type="entry name" value="ALPHA-AMYLASE FAMILY MEMBER"/>
    <property type="match status" value="1"/>
</dbReference>
<dbReference type="InterPro" id="IPR031984">
    <property type="entry name" value="SLC3A2_N"/>
</dbReference>
<dbReference type="Proteomes" id="UP001209878">
    <property type="component" value="Unassembled WGS sequence"/>
</dbReference>
<dbReference type="SMART" id="SM00642">
    <property type="entry name" value="Aamy"/>
    <property type="match status" value="1"/>
</dbReference>
<dbReference type="EMBL" id="JAODUO010000801">
    <property type="protein sequence ID" value="KAK2174438.1"/>
    <property type="molecule type" value="Genomic_DNA"/>
</dbReference>
<dbReference type="InterPro" id="IPR013780">
    <property type="entry name" value="Glyco_hydro_b"/>
</dbReference>
<dbReference type="GO" id="GO:0005975">
    <property type="term" value="P:carbohydrate metabolic process"/>
    <property type="evidence" value="ECO:0007669"/>
    <property type="project" value="InterPro"/>
</dbReference>
<keyword evidence="2" id="KW-0812">Transmembrane</keyword>
<gene>
    <name evidence="4" type="ORF">NP493_801g00032</name>
</gene>
<dbReference type="Gene3D" id="3.20.20.80">
    <property type="entry name" value="Glycosidases"/>
    <property type="match status" value="1"/>
</dbReference>
<dbReference type="PANTHER" id="PTHR10357:SF179">
    <property type="entry name" value="NEUTRAL AND BASIC AMINO ACID TRANSPORT PROTEIN RBAT"/>
    <property type="match status" value="1"/>
</dbReference>
<dbReference type="InterPro" id="IPR006047">
    <property type="entry name" value="GH13_cat_dom"/>
</dbReference>
<keyword evidence="2" id="KW-1133">Transmembrane helix</keyword>
<dbReference type="InterPro" id="IPR045857">
    <property type="entry name" value="O16G_dom_2"/>
</dbReference>
<proteinExistence type="predicted"/>
<feature type="transmembrane region" description="Helical" evidence="2">
    <location>
        <begin position="81"/>
        <end position="103"/>
    </location>
</feature>
<dbReference type="Gene3D" id="2.60.40.1180">
    <property type="entry name" value="Golgi alpha-mannosidase II"/>
    <property type="match status" value="1"/>
</dbReference>
<reference evidence="4" key="1">
    <citation type="journal article" date="2023" name="Mol. Biol. Evol.">
        <title>Third-Generation Sequencing Reveals the Adaptive Role of the Epigenome in Three Deep-Sea Polychaetes.</title>
        <authorList>
            <person name="Perez M."/>
            <person name="Aroh O."/>
            <person name="Sun Y."/>
            <person name="Lan Y."/>
            <person name="Juniper S.K."/>
            <person name="Young C.R."/>
            <person name="Angers B."/>
            <person name="Qian P.Y."/>
        </authorList>
    </citation>
    <scope>NUCLEOTIDE SEQUENCE</scope>
    <source>
        <strain evidence="4">R07B-5</strain>
    </source>
</reference>
<evidence type="ECO:0000313" key="5">
    <source>
        <dbReference type="Proteomes" id="UP001209878"/>
    </source>
</evidence>
<dbReference type="AlphaFoldDB" id="A0AAD9KMS0"/>
<dbReference type="SUPFAM" id="SSF51445">
    <property type="entry name" value="(Trans)glycosidases"/>
    <property type="match status" value="1"/>
</dbReference>
<name>A0AAD9KMS0_RIDPI</name>
<evidence type="ECO:0000256" key="1">
    <source>
        <dbReference type="ARBA" id="ARBA00023180"/>
    </source>
</evidence>
<sequence>MTLEKGEGDNAATNTAKPDAMEDVEAEKMRFINGSEEIYPSVVKIEPSPSKDSSAVHFNGLTKQELMAFADDPVWMRIRSALLLVFWVMWFGMLVTAVLIIALTPGCPEEPAMTWVQKANVYQIFPRSFLDTDNNGIGDIKGVTEKLDYLQSKLGVDALWMNPLFPSDMVDAGYDVINHTAIDERYGTMEDFEGLVKAMHKKGMKLIIDFIPNHTSKKHKWFKESRKGKTNSFANFYVWHPGTGGSVKQPPNNWMSVNGGSAWTFDETRKEYYLHQFHPDQPDLNLRNKEVVAELQKTLMFWMKKGVEAFHLANADYLFESENLDVNEEVVNTAAADKGYKDLRHNLTKYQPETFKMVGEWSKFVQSFESNKIEPYLILETDGDEKVVQKYKEADEQGGIHIKTDSALTKIDGSCLGECVYKLVTNLVSKEVMWPMWMTGNKYSSRVASRMGSQYVNAMNMLLMTMRGTPITYYGEEVGMINLNLTAADTSKFNMFGSSKQLTQQELKYDEARSPMQWSASENAGFTSAQNPWCPIGSNYLTANVQTQQAHGIGVSHVEVYRLLSALRSRPAIRFGTLSPIGAHGSVVAFVRHAYRFKHYLVAINFGPLDATLDFVAAKPDLVQREGRVIVTTSNFRVPGEFEIGTKISLERVFLRPTEGLVVEML</sequence>
<protein>
    <recommendedName>
        <fullName evidence="3">Glycosyl hydrolase family 13 catalytic domain-containing protein</fullName>
    </recommendedName>
</protein>
<comment type="caution">
    <text evidence="4">The sequence shown here is derived from an EMBL/GenBank/DDBJ whole genome shotgun (WGS) entry which is preliminary data.</text>
</comment>
<evidence type="ECO:0000313" key="4">
    <source>
        <dbReference type="EMBL" id="KAK2174438.1"/>
    </source>
</evidence>
<keyword evidence="5" id="KW-1185">Reference proteome</keyword>
<evidence type="ECO:0000256" key="2">
    <source>
        <dbReference type="SAM" id="Phobius"/>
    </source>
</evidence>
<dbReference type="Pfam" id="PF16028">
    <property type="entry name" value="SLC3A2_N"/>
    <property type="match status" value="1"/>
</dbReference>